<dbReference type="STRING" id="885580.ENSFDAP00000010067"/>
<dbReference type="Pfam" id="PF14992">
    <property type="entry name" value="TMCO5"/>
    <property type="match status" value="1"/>
</dbReference>
<dbReference type="PANTHER" id="PTHR22422:SF7">
    <property type="entry name" value="TRANSMEMBRANE AND COILED-COIL DOMAIN-CONTAINING PROTEIN 5A"/>
    <property type="match status" value="1"/>
</dbReference>
<keyword evidence="5" id="KW-0472">Membrane</keyword>
<evidence type="ECO:0000256" key="5">
    <source>
        <dbReference type="ARBA" id="ARBA00023136"/>
    </source>
</evidence>
<keyword evidence="2 7" id="KW-0812">Transmembrane</keyword>
<evidence type="ECO:0000256" key="1">
    <source>
        <dbReference type="ARBA" id="ARBA00004167"/>
    </source>
</evidence>
<protein>
    <submittedName>
        <fullName evidence="7">Transmembrane and coiled-coil domain-containing protein 5A</fullName>
    </submittedName>
</protein>
<evidence type="ECO:0000313" key="7">
    <source>
        <dbReference type="EMBL" id="KFO32912.1"/>
    </source>
</evidence>
<dbReference type="GO" id="GO:0016020">
    <property type="term" value="C:membrane"/>
    <property type="evidence" value="ECO:0007669"/>
    <property type="project" value="UniProtKB-SubCell"/>
</dbReference>
<evidence type="ECO:0000256" key="2">
    <source>
        <dbReference type="ARBA" id="ARBA00022692"/>
    </source>
</evidence>
<proteinExistence type="predicted"/>
<sequence length="144" mass="17021">MESLKLAQSKRNIVSLNTDLEKDLQRIDEANEELLLKIQEKEHEIQRLESEITQMGDAAKDEGQEKENVTLLEKERALQELEEKTARLERKNETLVHSTTELQRKVKLQQLQASCTDQEMKLKYQETLKRLEEEVETRFLQKEV</sequence>
<gene>
    <name evidence="7" type="ORF">H920_05528</name>
</gene>
<accession>A0A091DPB0</accession>
<dbReference type="EMBL" id="KN122106">
    <property type="protein sequence ID" value="KFO32912.1"/>
    <property type="molecule type" value="Genomic_DNA"/>
</dbReference>
<evidence type="ECO:0000313" key="8">
    <source>
        <dbReference type="Proteomes" id="UP000028990"/>
    </source>
</evidence>
<evidence type="ECO:0000256" key="4">
    <source>
        <dbReference type="ARBA" id="ARBA00023054"/>
    </source>
</evidence>
<keyword evidence="3" id="KW-1133">Transmembrane helix</keyword>
<feature type="coiled-coil region" evidence="6">
    <location>
        <begin position="13"/>
        <end position="98"/>
    </location>
</feature>
<name>A0A091DPB0_FUKDA</name>
<dbReference type="Proteomes" id="UP000028990">
    <property type="component" value="Unassembled WGS sequence"/>
</dbReference>
<dbReference type="InterPro" id="IPR026617">
    <property type="entry name" value="SMCO2/5"/>
</dbReference>
<evidence type="ECO:0000256" key="3">
    <source>
        <dbReference type="ARBA" id="ARBA00022989"/>
    </source>
</evidence>
<organism evidence="7 8">
    <name type="scientific">Fukomys damarensis</name>
    <name type="common">Damaraland mole rat</name>
    <name type="synonym">Cryptomys damarensis</name>
    <dbReference type="NCBI Taxonomy" id="885580"/>
    <lineage>
        <taxon>Eukaryota</taxon>
        <taxon>Metazoa</taxon>
        <taxon>Chordata</taxon>
        <taxon>Craniata</taxon>
        <taxon>Vertebrata</taxon>
        <taxon>Euteleostomi</taxon>
        <taxon>Mammalia</taxon>
        <taxon>Eutheria</taxon>
        <taxon>Euarchontoglires</taxon>
        <taxon>Glires</taxon>
        <taxon>Rodentia</taxon>
        <taxon>Hystricomorpha</taxon>
        <taxon>Bathyergidae</taxon>
        <taxon>Fukomys</taxon>
    </lineage>
</organism>
<keyword evidence="4 6" id="KW-0175">Coiled coil</keyword>
<comment type="subcellular location">
    <subcellularLocation>
        <location evidence="1">Membrane</location>
        <topology evidence="1">Single-pass membrane protein</topology>
    </subcellularLocation>
</comment>
<dbReference type="PANTHER" id="PTHR22422">
    <property type="entry name" value="TRANSMEMBRANE AND COILED-COIL DOMAIN-CONTAINING PROTEIN 5B-RELATED"/>
    <property type="match status" value="1"/>
</dbReference>
<reference evidence="7 8" key="1">
    <citation type="submission" date="2013-11" db="EMBL/GenBank/DDBJ databases">
        <title>The Damaraland mole rat (Fukomys damarensis) genome and evolution of African mole rats.</title>
        <authorList>
            <person name="Gladyshev V.N."/>
            <person name="Fang X."/>
        </authorList>
    </citation>
    <scope>NUCLEOTIDE SEQUENCE [LARGE SCALE GENOMIC DNA]</scope>
    <source>
        <tissue evidence="7">Liver</tissue>
    </source>
</reference>
<dbReference type="AlphaFoldDB" id="A0A091DPB0"/>
<keyword evidence="8" id="KW-1185">Reference proteome</keyword>
<evidence type="ECO:0000256" key="6">
    <source>
        <dbReference type="SAM" id="Coils"/>
    </source>
</evidence>